<dbReference type="EMBL" id="RKLU01000002">
    <property type="protein sequence ID" value="TQQ82998.1"/>
    <property type="molecule type" value="Genomic_DNA"/>
</dbReference>
<proteinExistence type="predicted"/>
<dbReference type="Proteomes" id="UP000705823">
    <property type="component" value="Unassembled WGS sequence"/>
</dbReference>
<name>A0A8J8TD27_9EURY</name>
<reference evidence="1" key="1">
    <citation type="submission" date="2019-02" db="EMBL/GenBank/DDBJ databases">
        <title>Halonotius sp. a new haloarchaeum isolated from saline soil.</title>
        <authorList>
            <person name="Duran-Viseras A."/>
            <person name="Sanchez-Porro C."/>
            <person name="Ventosa A."/>
        </authorList>
    </citation>
    <scope>NUCLEOTIDE SEQUENCE</scope>
    <source>
        <strain evidence="1">F15B</strain>
    </source>
</reference>
<sequence>MIEEYTDEKMFVEERKPYWLNLTGGTSFSGELRFELENYFPEAHYKQAVDNAMDKEEEIRPDGGSLTQYYWSGEDGIVYHTETSGGMVDPFFNTVEEAEQYFETLADTHGKNQYEGLVLRKSGNRKVMEATDVLTEQSGLTDW</sequence>
<dbReference type="OrthoDB" id="336816at2157"/>
<dbReference type="AlphaFoldDB" id="A0A8J8TD27"/>
<keyword evidence="2" id="KW-1185">Reference proteome</keyword>
<dbReference type="RefSeq" id="WP_142979262.1">
    <property type="nucleotide sequence ID" value="NZ_RKLU01000002.1"/>
</dbReference>
<protein>
    <submittedName>
        <fullName evidence="1">Uncharacterized protein</fullName>
    </submittedName>
</protein>
<gene>
    <name evidence="1" type="ORF">EGH24_06075</name>
</gene>
<evidence type="ECO:0000313" key="1">
    <source>
        <dbReference type="EMBL" id="TQQ82998.1"/>
    </source>
</evidence>
<evidence type="ECO:0000313" key="2">
    <source>
        <dbReference type="Proteomes" id="UP000705823"/>
    </source>
</evidence>
<organism evidence="1 2">
    <name type="scientific">Halonotius terrestris</name>
    <dbReference type="NCBI Taxonomy" id="2487750"/>
    <lineage>
        <taxon>Archaea</taxon>
        <taxon>Methanobacteriati</taxon>
        <taxon>Methanobacteriota</taxon>
        <taxon>Stenosarchaea group</taxon>
        <taxon>Halobacteria</taxon>
        <taxon>Halobacteriales</taxon>
        <taxon>Haloferacaceae</taxon>
        <taxon>Halonotius</taxon>
    </lineage>
</organism>
<comment type="caution">
    <text evidence="1">The sequence shown here is derived from an EMBL/GenBank/DDBJ whole genome shotgun (WGS) entry which is preliminary data.</text>
</comment>
<accession>A0A8J8TD27</accession>